<dbReference type="Pfam" id="PF00672">
    <property type="entry name" value="HAMP"/>
    <property type="match status" value="1"/>
</dbReference>
<evidence type="ECO:0000256" key="1">
    <source>
        <dbReference type="ARBA" id="ARBA00004651"/>
    </source>
</evidence>
<dbReference type="EMBL" id="CP045423">
    <property type="protein sequence ID" value="QFU15976.1"/>
    <property type="molecule type" value="Genomic_DNA"/>
</dbReference>
<feature type="domain" description="HAMP" evidence="7">
    <location>
        <begin position="304"/>
        <end position="357"/>
    </location>
</feature>
<dbReference type="InterPro" id="IPR029151">
    <property type="entry name" value="Sensor-like_sf"/>
</dbReference>
<evidence type="ECO:0000256" key="6">
    <source>
        <dbReference type="SAM" id="Phobius"/>
    </source>
</evidence>
<dbReference type="AlphaFoldDB" id="A0A5P9JWF0"/>
<evidence type="ECO:0000256" key="4">
    <source>
        <dbReference type="ARBA" id="ARBA00022989"/>
    </source>
</evidence>
<evidence type="ECO:0000256" key="2">
    <source>
        <dbReference type="ARBA" id="ARBA00022475"/>
    </source>
</evidence>
<feature type="transmembrane region" description="Helical" evidence="6">
    <location>
        <begin position="283"/>
        <end position="303"/>
    </location>
</feature>
<dbReference type="InterPro" id="IPR033479">
    <property type="entry name" value="dCache_1"/>
</dbReference>
<keyword evidence="3 6" id="KW-0812">Transmembrane</keyword>
<evidence type="ECO:0000256" key="5">
    <source>
        <dbReference type="ARBA" id="ARBA00023136"/>
    </source>
</evidence>
<keyword evidence="9" id="KW-1185">Reference proteome</keyword>
<organism evidence="8 9">
    <name type="scientific">Microvirga thermotolerans</name>
    <dbReference type="NCBI Taxonomy" id="2651334"/>
    <lineage>
        <taxon>Bacteria</taxon>
        <taxon>Pseudomonadati</taxon>
        <taxon>Pseudomonadota</taxon>
        <taxon>Alphaproteobacteria</taxon>
        <taxon>Hyphomicrobiales</taxon>
        <taxon>Methylobacteriaceae</taxon>
        <taxon>Microvirga</taxon>
    </lineage>
</organism>
<dbReference type="InterPro" id="IPR003660">
    <property type="entry name" value="HAMP_dom"/>
</dbReference>
<dbReference type="KEGG" id="mico:GDR74_06925"/>
<accession>A0A5P9JWF0</accession>
<dbReference type="GO" id="GO:0007165">
    <property type="term" value="P:signal transduction"/>
    <property type="evidence" value="ECO:0007669"/>
    <property type="project" value="InterPro"/>
</dbReference>
<dbReference type="SUPFAM" id="SSF103190">
    <property type="entry name" value="Sensory domain-like"/>
    <property type="match status" value="1"/>
</dbReference>
<evidence type="ECO:0000313" key="9">
    <source>
        <dbReference type="Proteomes" id="UP000325614"/>
    </source>
</evidence>
<keyword evidence="2" id="KW-1003">Cell membrane</keyword>
<evidence type="ECO:0000256" key="3">
    <source>
        <dbReference type="ARBA" id="ARBA00022692"/>
    </source>
</evidence>
<dbReference type="Proteomes" id="UP000325614">
    <property type="component" value="Chromosome"/>
</dbReference>
<evidence type="ECO:0000259" key="7">
    <source>
        <dbReference type="PROSITE" id="PS50885"/>
    </source>
</evidence>
<sequence>MRIGMKTLVFLIGALLMLAPAIVAGVMFTDAMQRRAETANAARLRVLGEIAANQLRMQMLRLWQDVESMSRIVSLQNSDEVRRQLTLLARVDRRYTWIGVADVEGKVLAASRGMLEGASVAERPWFRRGLNGPAATDVHEAVLLDKLLPAVPEPRRFVDFSAPIRNGEGAVIGVIGAHFDWGPIKDGFHVFRGQGVDALLVSRSREVLSGPSDLEGTILSVGSAIAAEQGASVSLRERWSDGRDYMTVVVPLAWKDMPGFGWSVIVRADTDTVLDPTRSIARAFWSLLGAGVLVGLALLYLFATWLAKPLRRLATTAEALANGRFDQPPHDETRYEEAARLSAALVRLQTHSVRPYQPAPTKTGRKASPGP</sequence>
<comment type="subcellular location">
    <subcellularLocation>
        <location evidence="1">Cell membrane</location>
        <topology evidence="1">Multi-pass membrane protein</topology>
    </subcellularLocation>
</comment>
<dbReference type="PROSITE" id="PS50885">
    <property type="entry name" value="HAMP"/>
    <property type="match status" value="1"/>
</dbReference>
<gene>
    <name evidence="8" type="ORF">GDR74_06925</name>
</gene>
<name>A0A5P9JWF0_9HYPH</name>
<dbReference type="GO" id="GO:0005886">
    <property type="term" value="C:plasma membrane"/>
    <property type="evidence" value="ECO:0007669"/>
    <property type="project" value="UniProtKB-SubCell"/>
</dbReference>
<dbReference type="Gene3D" id="3.30.450.20">
    <property type="entry name" value="PAS domain"/>
    <property type="match status" value="1"/>
</dbReference>
<keyword evidence="4 6" id="KW-1133">Transmembrane helix</keyword>
<reference evidence="8 9" key="1">
    <citation type="submission" date="2019-10" db="EMBL/GenBank/DDBJ databases">
        <title>Isolation, Identification of Microvirga thermotolerans HR1, a novel thermophilic bacterium and Comparative Genomics of the genus Microvirga.</title>
        <authorList>
            <person name="Li J."/>
            <person name="Zhang W."/>
            <person name="Lin M."/>
            <person name="Wang J."/>
        </authorList>
    </citation>
    <scope>NUCLEOTIDE SEQUENCE [LARGE SCALE GENOMIC DNA]</scope>
    <source>
        <strain evidence="8 9">HR1</strain>
    </source>
</reference>
<evidence type="ECO:0000313" key="8">
    <source>
        <dbReference type="EMBL" id="QFU15976.1"/>
    </source>
</evidence>
<protein>
    <submittedName>
        <fullName evidence="8">HAMP domain-containing protein</fullName>
    </submittedName>
</protein>
<dbReference type="Pfam" id="PF02743">
    <property type="entry name" value="dCache_1"/>
    <property type="match status" value="1"/>
</dbReference>
<proteinExistence type="predicted"/>
<keyword evidence="5 6" id="KW-0472">Membrane</keyword>
<dbReference type="Gene3D" id="6.10.340.10">
    <property type="match status" value="1"/>
</dbReference>